<evidence type="ECO:0000313" key="2">
    <source>
        <dbReference type="EMBL" id="KAK0554941.1"/>
    </source>
</evidence>
<sequence length="763" mass="82388">MMNRHLLQLRLLSSSAGRLRSTRAAAGSSRLYSTAEGSSESPSSSSSSQDDFVSDTISALPFRLSSEEAIDAARTCAATAAHWDERGTLENFGWFMILQRLGLQNSWINPLRSFEDDLVTLEQSAAVYIPTWIIDGSISFTASSASDTSQTAKGTLVFTNTRFPGSTWAPVSSLPLWPSEDNVPVFNPNGDTPFTPSTDQPLWEAWAPAQHTSAGARTDSQQAYKPVGIDGPITALPFQLSPLALPDFLKKQAAAAASSAADHTTLSTRQPPTSVEMAVIITPSGHELRTIAEIDQIDGIKLQRRKFGAADEGWFSFVTGFIRSLMNQGRPGSAPSEENKAQNLYKKQKKEAAKVEERRERRIRIQPESLEVDMLAAYPVMLPMHIIKFSYQPNPQPPAPSAPPRKTLTVAVAGWDSTAQSVVRTLPDVCTWSRWGAALDGRIGFKSDSAKEVPEPVNALLYSPLQVKSLEFIPSPPVSVPDSVEGLEEGLENQVAKDLMESWGPANRMFKDPGSQLGAGLVDGAKAYADQIYALTEASSPAPESSGSRTEEEQAQVVDEKRQTVFEQVLRQTYQGFVTQMFQNSLVRKASRWLNAAEADSASGNEAGWNAYGAHQAGFLSSQRASSAESSPASTDPASPDPQLLRGPQVQSINQAMINRAYLDGVSTRGKAEAMLEVAKNGLWVGVLAKEGGPEQGSGASSSSSGPVAPPPGAVNLKMAQGAEAVQYTEQQLKQVQQFVEGVKPEWLRSLHEAQQAQKAEKQ</sequence>
<feature type="region of interest" description="Disordered" evidence="1">
    <location>
        <begin position="620"/>
        <end position="646"/>
    </location>
</feature>
<gene>
    <name evidence="2" type="ORF">OC846_001891</name>
</gene>
<reference evidence="2" key="1">
    <citation type="journal article" date="2023" name="PhytoFront">
        <title>Draft Genome Resources of Seven Strains of Tilletia horrida, Causal Agent of Kernel Smut of Rice.</title>
        <authorList>
            <person name="Khanal S."/>
            <person name="Antony Babu S."/>
            <person name="Zhou X.G."/>
        </authorList>
    </citation>
    <scope>NUCLEOTIDE SEQUENCE</scope>
    <source>
        <strain evidence="2">TX6</strain>
    </source>
</reference>
<feature type="region of interest" description="Disordered" evidence="1">
    <location>
        <begin position="30"/>
        <end position="52"/>
    </location>
</feature>
<proteinExistence type="predicted"/>
<feature type="region of interest" description="Disordered" evidence="1">
    <location>
        <begin position="538"/>
        <end position="559"/>
    </location>
</feature>
<protein>
    <submittedName>
        <fullName evidence="2">Uncharacterized protein</fullName>
    </submittedName>
</protein>
<feature type="region of interest" description="Disordered" evidence="1">
    <location>
        <begin position="693"/>
        <end position="715"/>
    </location>
</feature>
<dbReference type="Proteomes" id="UP001176517">
    <property type="component" value="Unassembled WGS sequence"/>
</dbReference>
<evidence type="ECO:0000256" key="1">
    <source>
        <dbReference type="SAM" id="MobiDB-lite"/>
    </source>
</evidence>
<keyword evidence="3" id="KW-1185">Reference proteome</keyword>
<dbReference type="AlphaFoldDB" id="A0AAN6JSM0"/>
<organism evidence="2 3">
    <name type="scientific">Tilletia horrida</name>
    <dbReference type="NCBI Taxonomy" id="155126"/>
    <lineage>
        <taxon>Eukaryota</taxon>
        <taxon>Fungi</taxon>
        <taxon>Dikarya</taxon>
        <taxon>Basidiomycota</taxon>
        <taxon>Ustilaginomycotina</taxon>
        <taxon>Exobasidiomycetes</taxon>
        <taxon>Tilletiales</taxon>
        <taxon>Tilletiaceae</taxon>
        <taxon>Tilletia</taxon>
    </lineage>
</organism>
<dbReference type="EMBL" id="JAPDMZ010000032">
    <property type="protein sequence ID" value="KAK0554941.1"/>
    <property type="molecule type" value="Genomic_DNA"/>
</dbReference>
<feature type="compositionally biased region" description="Low complexity" evidence="1">
    <location>
        <begin position="621"/>
        <end position="642"/>
    </location>
</feature>
<feature type="compositionally biased region" description="Low complexity" evidence="1">
    <location>
        <begin position="38"/>
        <end position="48"/>
    </location>
</feature>
<evidence type="ECO:0000313" key="3">
    <source>
        <dbReference type="Proteomes" id="UP001176517"/>
    </source>
</evidence>
<name>A0AAN6JSM0_9BASI</name>
<feature type="region of interest" description="Disordered" evidence="1">
    <location>
        <begin position="329"/>
        <end position="353"/>
    </location>
</feature>
<accession>A0AAN6JSM0</accession>
<feature type="compositionally biased region" description="Low complexity" evidence="1">
    <location>
        <begin position="697"/>
        <end position="707"/>
    </location>
</feature>
<comment type="caution">
    <text evidence="2">The sequence shown here is derived from an EMBL/GenBank/DDBJ whole genome shotgun (WGS) entry which is preliminary data.</text>
</comment>